<organism evidence="3 4">
    <name type="scientific">Sulfurisoma sediminicola</name>
    <dbReference type="NCBI Taxonomy" id="1381557"/>
    <lineage>
        <taxon>Bacteria</taxon>
        <taxon>Pseudomonadati</taxon>
        <taxon>Pseudomonadota</taxon>
        <taxon>Betaproteobacteria</taxon>
        <taxon>Nitrosomonadales</taxon>
        <taxon>Sterolibacteriaceae</taxon>
        <taxon>Sulfurisoma</taxon>
    </lineage>
</organism>
<feature type="chain" id="PRO_5019716467" evidence="2">
    <location>
        <begin position="22"/>
        <end position="214"/>
    </location>
</feature>
<gene>
    <name evidence="3" type="ORF">DFR35_1830</name>
</gene>
<feature type="transmembrane region" description="Helical" evidence="1">
    <location>
        <begin position="179"/>
        <end position="204"/>
    </location>
</feature>
<protein>
    <submittedName>
        <fullName evidence="3">Uncharacterized protein</fullName>
    </submittedName>
</protein>
<feature type="signal peptide" evidence="2">
    <location>
        <begin position="1"/>
        <end position="21"/>
    </location>
</feature>
<dbReference type="AlphaFoldDB" id="A0A497XEN8"/>
<keyword evidence="1" id="KW-0472">Membrane</keyword>
<evidence type="ECO:0000313" key="3">
    <source>
        <dbReference type="EMBL" id="RLJ65174.1"/>
    </source>
</evidence>
<keyword evidence="1" id="KW-0812">Transmembrane</keyword>
<sequence>MRFLRHLPSCLIALCVAPAGATSNDPDTWSSAWQRHLAPRWVAERDGAAGADRLFVIVCDPQQPDSTIRSMAQLAALREDYRRSPQAWEDGDRSRYTCIAANSFRLEAPAGRAGPPPAGEDELGIREGWYRIVRQDADAQIVALRYRDLGTGIYDSSFVYEVRKDRVIPLESWVVGRGLMQLLTGAAIGVLLLLLTAAAAYGLFRRTRSRRARD</sequence>
<keyword evidence="1" id="KW-1133">Transmembrane helix</keyword>
<keyword evidence="4" id="KW-1185">Reference proteome</keyword>
<dbReference type="EMBL" id="RCCI01000005">
    <property type="protein sequence ID" value="RLJ65174.1"/>
    <property type="molecule type" value="Genomic_DNA"/>
</dbReference>
<evidence type="ECO:0000256" key="1">
    <source>
        <dbReference type="SAM" id="Phobius"/>
    </source>
</evidence>
<reference evidence="3 4" key="1">
    <citation type="submission" date="2018-10" db="EMBL/GenBank/DDBJ databases">
        <title>Genomic Encyclopedia of Type Strains, Phase IV (KMG-IV): sequencing the most valuable type-strain genomes for metagenomic binning, comparative biology and taxonomic classification.</title>
        <authorList>
            <person name="Goeker M."/>
        </authorList>
    </citation>
    <scope>NUCLEOTIDE SEQUENCE [LARGE SCALE GENOMIC DNA]</scope>
    <source>
        <strain evidence="3 4">DSM 26916</strain>
    </source>
</reference>
<accession>A0A497XEN8</accession>
<keyword evidence="2" id="KW-0732">Signal</keyword>
<evidence type="ECO:0000313" key="4">
    <source>
        <dbReference type="Proteomes" id="UP000268908"/>
    </source>
</evidence>
<evidence type="ECO:0000256" key="2">
    <source>
        <dbReference type="SAM" id="SignalP"/>
    </source>
</evidence>
<dbReference type="Proteomes" id="UP000268908">
    <property type="component" value="Unassembled WGS sequence"/>
</dbReference>
<proteinExistence type="predicted"/>
<comment type="caution">
    <text evidence="3">The sequence shown here is derived from an EMBL/GenBank/DDBJ whole genome shotgun (WGS) entry which is preliminary data.</text>
</comment>
<name>A0A497XEN8_9PROT</name>